<dbReference type="EMBL" id="LAZR01000254">
    <property type="protein sequence ID" value="KKN78963.1"/>
    <property type="molecule type" value="Genomic_DNA"/>
</dbReference>
<organism evidence="1">
    <name type="scientific">marine sediment metagenome</name>
    <dbReference type="NCBI Taxonomy" id="412755"/>
    <lineage>
        <taxon>unclassified sequences</taxon>
        <taxon>metagenomes</taxon>
        <taxon>ecological metagenomes</taxon>
    </lineage>
</organism>
<sequence>MSRLTRYETSALDYLWDTIFFHAIKFIEADEFRFPFSYDETGEIAGVAADAAKLKAHCYLTEED</sequence>
<dbReference type="AlphaFoldDB" id="A0A0F9WKF3"/>
<reference evidence="1" key="1">
    <citation type="journal article" date="2015" name="Nature">
        <title>Complex archaea that bridge the gap between prokaryotes and eukaryotes.</title>
        <authorList>
            <person name="Spang A."/>
            <person name="Saw J.H."/>
            <person name="Jorgensen S.L."/>
            <person name="Zaremba-Niedzwiedzka K."/>
            <person name="Martijn J."/>
            <person name="Lind A.E."/>
            <person name="van Eijk R."/>
            <person name="Schleper C."/>
            <person name="Guy L."/>
            <person name="Ettema T.J."/>
        </authorList>
    </citation>
    <scope>NUCLEOTIDE SEQUENCE</scope>
</reference>
<comment type="caution">
    <text evidence="1">The sequence shown here is derived from an EMBL/GenBank/DDBJ whole genome shotgun (WGS) entry which is preliminary data.</text>
</comment>
<protein>
    <submittedName>
        <fullName evidence="1">Uncharacterized protein</fullName>
    </submittedName>
</protein>
<gene>
    <name evidence="1" type="ORF">LCGC14_0344390</name>
</gene>
<evidence type="ECO:0000313" key="1">
    <source>
        <dbReference type="EMBL" id="KKN78963.1"/>
    </source>
</evidence>
<name>A0A0F9WKF3_9ZZZZ</name>
<proteinExistence type="predicted"/>
<accession>A0A0F9WKF3</accession>